<feature type="region of interest" description="Disordered" evidence="1">
    <location>
        <begin position="23"/>
        <end position="60"/>
    </location>
</feature>
<reference evidence="2 3" key="1">
    <citation type="submission" date="2020-08" db="EMBL/GenBank/DDBJ databases">
        <title>Genomic Encyclopedia of Type Strains, Phase IV (KMG-IV): sequencing the most valuable type-strain genomes for metagenomic binning, comparative biology and taxonomic classification.</title>
        <authorList>
            <person name="Goeker M."/>
        </authorList>
    </citation>
    <scope>NUCLEOTIDE SEQUENCE [LARGE SCALE GENOMIC DNA]</scope>
    <source>
        <strain evidence="2 3">DSM 102238</strain>
    </source>
</reference>
<keyword evidence="3" id="KW-1185">Reference proteome</keyword>
<dbReference type="EMBL" id="JACIEK010000001">
    <property type="protein sequence ID" value="MBB3997131.1"/>
    <property type="molecule type" value="Genomic_DNA"/>
</dbReference>
<dbReference type="AlphaFoldDB" id="A0A7W6E9B1"/>
<sequence length="60" mass="6585">MSSIPGISPITPDIEEIRHCDEKPDLVADEQADDPAMDDEIDRAKRSTDGRPEGRLPDPA</sequence>
<organism evidence="2 3">
    <name type="scientific">Aureimonas pseudogalii</name>
    <dbReference type="NCBI Taxonomy" id="1744844"/>
    <lineage>
        <taxon>Bacteria</taxon>
        <taxon>Pseudomonadati</taxon>
        <taxon>Pseudomonadota</taxon>
        <taxon>Alphaproteobacteria</taxon>
        <taxon>Hyphomicrobiales</taxon>
        <taxon>Aurantimonadaceae</taxon>
        <taxon>Aureimonas</taxon>
    </lineage>
</organism>
<dbReference type="Proteomes" id="UP000542776">
    <property type="component" value="Unassembled WGS sequence"/>
</dbReference>
<gene>
    <name evidence="2" type="ORF">GGR04_000952</name>
</gene>
<comment type="caution">
    <text evidence="2">The sequence shown here is derived from an EMBL/GenBank/DDBJ whole genome shotgun (WGS) entry which is preliminary data.</text>
</comment>
<evidence type="ECO:0000256" key="1">
    <source>
        <dbReference type="SAM" id="MobiDB-lite"/>
    </source>
</evidence>
<protein>
    <submittedName>
        <fullName evidence="2">Uncharacterized protein</fullName>
    </submittedName>
</protein>
<accession>A0A7W6E9B1</accession>
<name>A0A7W6E9B1_9HYPH</name>
<evidence type="ECO:0000313" key="3">
    <source>
        <dbReference type="Proteomes" id="UP000542776"/>
    </source>
</evidence>
<dbReference type="RefSeq" id="WP_183198356.1">
    <property type="nucleotide sequence ID" value="NZ_JACIEK010000001.1"/>
</dbReference>
<feature type="compositionally biased region" description="Basic and acidic residues" evidence="1">
    <location>
        <begin position="42"/>
        <end position="60"/>
    </location>
</feature>
<proteinExistence type="predicted"/>
<feature type="compositionally biased region" description="Acidic residues" evidence="1">
    <location>
        <begin position="27"/>
        <end position="41"/>
    </location>
</feature>
<evidence type="ECO:0000313" key="2">
    <source>
        <dbReference type="EMBL" id="MBB3997131.1"/>
    </source>
</evidence>